<comment type="caution">
    <text evidence="6">The sequence shown here is derived from an EMBL/GenBank/DDBJ whole genome shotgun (WGS) entry which is preliminary data.</text>
</comment>
<dbReference type="OrthoDB" id="10251136at2759"/>
<reference evidence="7" key="1">
    <citation type="journal article" date="2014" name="Genome Announc.">
        <title>Genome sequence and annotation of Acremonium chrysogenum, producer of the beta-lactam antibiotic cephalosporin C.</title>
        <authorList>
            <person name="Terfehr D."/>
            <person name="Dahlmann T.A."/>
            <person name="Specht T."/>
            <person name="Zadra I."/>
            <person name="Kuernsteiner H."/>
            <person name="Kueck U."/>
        </authorList>
    </citation>
    <scope>NUCLEOTIDE SEQUENCE [LARGE SCALE GENOMIC DNA]</scope>
    <source>
        <strain evidence="7">ATCC 11550 / CBS 779.69 / DSM 880 / IAM 14645 / JCM 23072 / IMI 49137</strain>
    </source>
</reference>
<keyword evidence="2" id="KW-0547">Nucleotide-binding</keyword>
<evidence type="ECO:0000256" key="2">
    <source>
        <dbReference type="ARBA" id="ARBA00022741"/>
    </source>
</evidence>
<sequence length="817" mass="89379">MSRNKALAMLQKTYDDSYLSCSTAVYHESQGNETEAMRHWRGALDQIYEHNATKVPSTYAPRTDTEKALMDALKQLELQCKERIDLLEALRVSRQDSPSVPPSVPSTGKLSKAPEPQDSNFRQRGSIGQGTIPAVSYSDLSRPSLPHRPSMPTRPSSDEPVTPRSGSNSIGHHPRSRPNLPSAATPKLSSPASPAEPNNSARSQSPDKHTMRTTLRSGKSGDKPSKSSRKSSRPAGEGPSKAATLAWSALTSRDKAVRSSSTTPSDRPSVPAATGQRRSSEHPRKPTSPQLQWDSHTRRLVQPPDPDTIHNGSGDTTLRHSDECPRPSYLSISAASSALTSSSQDPLPSNNSSSTGLGHRSWGHRARGPPPPVPRKPSQDRLQNNVPTVDEDLGGSRVTQSPEKAIRRKQIPNPSVRSSTKTTVRSTTRPRPREQPTAAQEIAPSSSDDDRGATASRPLQQARGTRDERMGDRFNTSDELTEEEVYDEDAAWKKKKESILKKLPPGVDESAAKQILNDIVVQGDEVRWSDIAGLEVAKNALREAVVYPFLRPDLFMGLREPARGMLLFGPPGTGKTMLARAVATESRSTFFSISASSLTSKFLGESEKLVRALFGLAKVLAPSIIFVDEIDSLLSQRSGSGEHEATRRIKTEFLIQWSDLQRAAAGRESTDRDRDRGDANRVLVLAATNLPWAIDEAARRRFVRRQYIPLPEASTRETQLRTLLGQQKHGLSSEDISELVRLTEGFSGSDITALAKDAAMGPLRSVGDALLHMTMDDIRPITLLDFKTSLGSIRPSVSQAGLKEYEDWAREFGERGG</sequence>
<accession>A0A086T0M0</accession>
<dbReference type="HOGENOM" id="CLU_000688_15_1_1"/>
<dbReference type="PANTHER" id="PTHR23074">
    <property type="entry name" value="AAA DOMAIN-CONTAINING"/>
    <property type="match status" value="1"/>
</dbReference>
<dbReference type="EMBL" id="JPKY01000082">
    <property type="protein sequence ID" value="KFH42902.1"/>
    <property type="molecule type" value="Genomic_DNA"/>
</dbReference>
<feature type="compositionally biased region" description="Low complexity" evidence="4">
    <location>
        <begin position="414"/>
        <end position="429"/>
    </location>
</feature>
<dbReference type="Pfam" id="PF17862">
    <property type="entry name" value="AAA_lid_3"/>
    <property type="match status" value="1"/>
</dbReference>
<dbReference type="GO" id="GO:0005524">
    <property type="term" value="F:ATP binding"/>
    <property type="evidence" value="ECO:0007669"/>
    <property type="project" value="UniProtKB-KW"/>
</dbReference>
<dbReference type="STRING" id="857340.A0A086T0M0"/>
<dbReference type="InterPro" id="IPR015415">
    <property type="entry name" value="Spast_Vps4_C"/>
</dbReference>
<dbReference type="InterPro" id="IPR027417">
    <property type="entry name" value="P-loop_NTPase"/>
</dbReference>
<evidence type="ECO:0000259" key="5">
    <source>
        <dbReference type="SMART" id="SM00382"/>
    </source>
</evidence>
<feature type="compositionally biased region" description="Low complexity" evidence="4">
    <location>
        <begin position="328"/>
        <end position="343"/>
    </location>
</feature>
<evidence type="ECO:0000256" key="3">
    <source>
        <dbReference type="ARBA" id="ARBA00022840"/>
    </source>
</evidence>
<dbReference type="FunFam" id="3.40.50.300:FF:000093">
    <property type="entry name" value="Fidgetin-like 1"/>
    <property type="match status" value="1"/>
</dbReference>
<dbReference type="InterPro" id="IPR003959">
    <property type="entry name" value="ATPase_AAA_core"/>
</dbReference>
<dbReference type="AlphaFoldDB" id="A0A086T0M0"/>
<dbReference type="CDD" id="cd19509">
    <property type="entry name" value="RecA-like_VPS4-like"/>
    <property type="match status" value="1"/>
</dbReference>
<dbReference type="SUPFAM" id="SSF52540">
    <property type="entry name" value="P-loop containing nucleoside triphosphate hydrolases"/>
    <property type="match status" value="1"/>
</dbReference>
<dbReference type="GO" id="GO:0016887">
    <property type="term" value="F:ATP hydrolysis activity"/>
    <property type="evidence" value="ECO:0007669"/>
    <property type="project" value="InterPro"/>
</dbReference>
<protein>
    <submittedName>
        <fullName evidence="6">Putative AAA domain-containing protein-like protein</fullName>
    </submittedName>
</protein>
<feature type="compositionally biased region" description="Polar residues" evidence="4">
    <location>
        <begin position="344"/>
        <end position="356"/>
    </location>
</feature>
<dbReference type="Pfam" id="PF09336">
    <property type="entry name" value="Vps4_C"/>
    <property type="match status" value="1"/>
</dbReference>
<dbReference type="InterPro" id="IPR003593">
    <property type="entry name" value="AAA+_ATPase"/>
</dbReference>
<dbReference type="SMART" id="SM00382">
    <property type="entry name" value="AAA"/>
    <property type="match status" value="1"/>
</dbReference>
<feature type="compositionally biased region" description="Basic and acidic residues" evidence="4">
    <location>
        <begin position="464"/>
        <end position="476"/>
    </location>
</feature>
<proteinExistence type="inferred from homology"/>
<dbReference type="InterPro" id="IPR003960">
    <property type="entry name" value="ATPase_AAA_CS"/>
</dbReference>
<dbReference type="Gene3D" id="1.10.8.60">
    <property type="match status" value="1"/>
</dbReference>
<comment type="similarity">
    <text evidence="1">Belongs to the AAA ATPase family.</text>
</comment>
<feature type="domain" description="AAA+ ATPase" evidence="5">
    <location>
        <begin position="561"/>
        <end position="712"/>
    </location>
</feature>
<evidence type="ECO:0000313" key="6">
    <source>
        <dbReference type="EMBL" id="KFH42902.1"/>
    </source>
</evidence>
<dbReference type="InterPro" id="IPR041569">
    <property type="entry name" value="AAA_lid_3"/>
</dbReference>
<gene>
    <name evidence="6" type="ORF">ACRE_063480</name>
</gene>
<organism evidence="6 7">
    <name type="scientific">Hapsidospora chrysogenum (strain ATCC 11550 / CBS 779.69 / DSM 880 / IAM 14645 / JCM 23072 / IMI 49137)</name>
    <name type="common">Acremonium chrysogenum</name>
    <dbReference type="NCBI Taxonomy" id="857340"/>
    <lineage>
        <taxon>Eukaryota</taxon>
        <taxon>Fungi</taxon>
        <taxon>Dikarya</taxon>
        <taxon>Ascomycota</taxon>
        <taxon>Pezizomycotina</taxon>
        <taxon>Sordariomycetes</taxon>
        <taxon>Hypocreomycetidae</taxon>
        <taxon>Hypocreales</taxon>
        <taxon>Bionectriaceae</taxon>
        <taxon>Hapsidospora</taxon>
    </lineage>
</organism>
<dbReference type="InterPro" id="IPR050304">
    <property type="entry name" value="MT-severing_AAA_ATPase"/>
</dbReference>
<feature type="compositionally biased region" description="Low complexity" evidence="4">
    <location>
        <begin position="189"/>
        <end position="203"/>
    </location>
</feature>
<dbReference type="PANTHER" id="PTHR23074:SF17">
    <property type="entry name" value="FIDGETIN-LIKE PROTEIN 1"/>
    <property type="match status" value="1"/>
</dbReference>
<dbReference type="Gene3D" id="3.40.50.300">
    <property type="entry name" value="P-loop containing nucleotide triphosphate hydrolases"/>
    <property type="match status" value="1"/>
</dbReference>
<evidence type="ECO:0000313" key="7">
    <source>
        <dbReference type="Proteomes" id="UP000029964"/>
    </source>
</evidence>
<dbReference type="FunFam" id="1.10.8.60:FF:000022">
    <property type="entry name" value="Fidgetin like 1"/>
    <property type="match status" value="1"/>
</dbReference>
<dbReference type="PROSITE" id="PS00674">
    <property type="entry name" value="AAA"/>
    <property type="match status" value="1"/>
</dbReference>
<dbReference type="Proteomes" id="UP000029964">
    <property type="component" value="Unassembled WGS sequence"/>
</dbReference>
<evidence type="ECO:0000256" key="1">
    <source>
        <dbReference type="ARBA" id="ARBA00006914"/>
    </source>
</evidence>
<name>A0A086T0M0_HAPC1</name>
<keyword evidence="7" id="KW-1185">Reference proteome</keyword>
<feature type="compositionally biased region" description="Low complexity" evidence="4">
    <location>
        <begin position="258"/>
        <end position="270"/>
    </location>
</feature>
<dbReference type="Pfam" id="PF00004">
    <property type="entry name" value="AAA"/>
    <property type="match status" value="1"/>
</dbReference>
<evidence type="ECO:0000256" key="4">
    <source>
        <dbReference type="SAM" id="MobiDB-lite"/>
    </source>
</evidence>
<keyword evidence="3" id="KW-0067">ATP-binding</keyword>
<feature type="region of interest" description="Disordered" evidence="4">
    <location>
        <begin position="93"/>
        <end position="487"/>
    </location>
</feature>